<protein>
    <recommendedName>
        <fullName evidence="2">Methyltransferase FkbM domain-containing protein</fullName>
    </recommendedName>
</protein>
<dbReference type="Gramene" id="QL10p023454:mrna">
    <property type="protein sequence ID" value="QL10p023454:mrna"/>
    <property type="gene ID" value="QL10p023454"/>
</dbReference>
<dbReference type="PANTHER" id="PTHR34203">
    <property type="entry name" value="METHYLTRANSFERASE, FKBM FAMILY PROTEIN"/>
    <property type="match status" value="1"/>
</dbReference>
<dbReference type="SUPFAM" id="SSF53335">
    <property type="entry name" value="S-adenosyl-L-methionine-dependent methyltransferases"/>
    <property type="match status" value="2"/>
</dbReference>
<evidence type="ECO:0000259" key="2">
    <source>
        <dbReference type="Pfam" id="PF05050"/>
    </source>
</evidence>
<reference evidence="3" key="2">
    <citation type="submission" date="2021-01" db="UniProtKB">
        <authorList>
            <consortium name="EnsemblPlants"/>
        </authorList>
    </citation>
    <scope>IDENTIFICATION</scope>
</reference>
<feature type="domain" description="Methyltransferase FkbM" evidence="2">
    <location>
        <begin position="379"/>
        <end position="483"/>
    </location>
</feature>
<dbReference type="OMA" id="EMIPESM"/>
<evidence type="ECO:0000313" key="3">
    <source>
        <dbReference type="EnsemblPlants" id="QL10p023454:mrna"/>
    </source>
</evidence>
<reference evidence="3 4" key="1">
    <citation type="journal article" date="2016" name="G3 (Bethesda)">
        <title>First Draft Assembly and Annotation of the Genome of a California Endemic Oak Quercus lobata Nee (Fagaceae).</title>
        <authorList>
            <person name="Sork V.L."/>
            <person name="Fitz-Gibbon S.T."/>
            <person name="Puiu D."/>
            <person name="Crepeau M."/>
            <person name="Gugger P.F."/>
            <person name="Sherman R."/>
            <person name="Stevens K."/>
            <person name="Langley C.H."/>
            <person name="Pellegrini M."/>
            <person name="Salzberg S.L."/>
        </authorList>
    </citation>
    <scope>NUCLEOTIDE SEQUENCE [LARGE SCALE GENOMIC DNA]</scope>
    <source>
        <strain evidence="3 4">cv. SW786</strain>
    </source>
</reference>
<dbReference type="InParanoid" id="A0A7N2RBW1"/>
<dbReference type="InterPro" id="IPR052514">
    <property type="entry name" value="SAM-dependent_MTase"/>
</dbReference>
<name>A0A7N2RBW1_QUELO</name>
<dbReference type="AlphaFoldDB" id="A0A7N2RBW1"/>
<keyword evidence="4" id="KW-1185">Reference proteome</keyword>
<keyword evidence="1" id="KW-0472">Membrane</keyword>
<dbReference type="FunCoup" id="A0A7N2RBW1">
    <property type="interactions" value="294"/>
</dbReference>
<proteinExistence type="predicted"/>
<dbReference type="EMBL" id="LRBV02000010">
    <property type="status" value="NOT_ANNOTATED_CDS"/>
    <property type="molecule type" value="Genomic_DNA"/>
</dbReference>
<keyword evidence="1" id="KW-0812">Transmembrane</keyword>
<accession>A0A7N2RBW1</accession>
<dbReference type="InterPro" id="IPR029063">
    <property type="entry name" value="SAM-dependent_MTases_sf"/>
</dbReference>
<dbReference type="Pfam" id="PF05050">
    <property type="entry name" value="Methyltransf_21"/>
    <property type="match status" value="1"/>
</dbReference>
<keyword evidence="1" id="KW-1133">Transmembrane helix</keyword>
<dbReference type="PANTHER" id="PTHR34203:SF13">
    <property type="entry name" value="EXPRESSED PROTEIN"/>
    <property type="match status" value="1"/>
</dbReference>
<sequence length="499" mass="55396">MANAWKRDKPTQFYQSKTICLLITSTLLFLTFFVYLTNQPSNPNPNLFFKTQFPFYPIPPFDCLKCPQSHPVIANLVEGLKYPFLYSLSDLGTLPDKPHKNIVRMLKGKLFRKPDISVTIQEVLGKLKTSGERGNGLVVDVGANVGMASFAAAAMGFRVLAFEPVFENLQRVCDGIYFNRVGDLVTLFNAAASDQNGNITFHKIRDIEHMVGTSARRQIQLGSNLTNLFDDLECSKETREQFNIFPSNQGPLPTGKQPVEDPVPNCQFSFCPMLVSFGPHLSSSSHQVVLEESDNLFSVLQVHVYCLKLGGAWDRYMPKIPHLSAAKQALKSSWHKVDVAGEPPKCTLDDPSAPQNFKLGENGCLITTLTACYYSLTTLLVGRLDNSAVSATGAKMAFKSNEEIALQVRSIPLDEVIPESEPVVLIKIDVQGWEYHVLQGASKLLSRKGREAPYLIYEEDERLLQASNSSAKEIRDFLHSVGYSHCTQHGTDAHCTKSG</sequence>
<organism evidence="3 4">
    <name type="scientific">Quercus lobata</name>
    <name type="common">Valley oak</name>
    <dbReference type="NCBI Taxonomy" id="97700"/>
    <lineage>
        <taxon>Eukaryota</taxon>
        <taxon>Viridiplantae</taxon>
        <taxon>Streptophyta</taxon>
        <taxon>Embryophyta</taxon>
        <taxon>Tracheophyta</taxon>
        <taxon>Spermatophyta</taxon>
        <taxon>Magnoliopsida</taxon>
        <taxon>eudicotyledons</taxon>
        <taxon>Gunneridae</taxon>
        <taxon>Pentapetalae</taxon>
        <taxon>rosids</taxon>
        <taxon>fabids</taxon>
        <taxon>Fagales</taxon>
        <taxon>Fagaceae</taxon>
        <taxon>Quercus</taxon>
    </lineage>
</organism>
<evidence type="ECO:0000256" key="1">
    <source>
        <dbReference type="SAM" id="Phobius"/>
    </source>
</evidence>
<dbReference type="Proteomes" id="UP000594261">
    <property type="component" value="Chromosome 10"/>
</dbReference>
<dbReference type="EnsemblPlants" id="QL10p023454:mrna">
    <property type="protein sequence ID" value="QL10p023454:mrna"/>
    <property type="gene ID" value="QL10p023454"/>
</dbReference>
<dbReference type="Gene3D" id="3.40.50.150">
    <property type="entry name" value="Vaccinia Virus protein VP39"/>
    <property type="match status" value="2"/>
</dbReference>
<evidence type="ECO:0000313" key="4">
    <source>
        <dbReference type="Proteomes" id="UP000594261"/>
    </source>
</evidence>
<dbReference type="NCBIfam" id="TIGR01444">
    <property type="entry name" value="fkbM_fam"/>
    <property type="match status" value="2"/>
</dbReference>
<feature type="transmembrane region" description="Helical" evidence="1">
    <location>
        <begin position="20"/>
        <end position="37"/>
    </location>
</feature>
<dbReference type="InterPro" id="IPR006342">
    <property type="entry name" value="FkbM_mtfrase"/>
</dbReference>